<dbReference type="EMBL" id="UINC01227736">
    <property type="protein sequence ID" value="SVE58745.1"/>
    <property type="molecule type" value="Genomic_DNA"/>
</dbReference>
<dbReference type="AlphaFoldDB" id="A0A383ER68"/>
<reference evidence="2" key="1">
    <citation type="submission" date="2018-05" db="EMBL/GenBank/DDBJ databases">
        <authorList>
            <person name="Lanie J.A."/>
            <person name="Ng W.-L."/>
            <person name="Kazmierczak K.M."/>
            <person name="Andrzejewski T.M."/>
            <person name="Davidsen T.M."/>
            <person name="Wayne K.J."/>
            <person name="Tettelin H."/>
            <person name="Glass J.I."/>
            <person name="Rusch D."/>
            <person name="Podicherti R."/>
            <person name="Tsui H.-C.T."/>
            <person name="Winkler M.E."/>
        </authorList>
    </citation>
    <scope>NUCLEOTIDE SEQUENCE</scope>
</reference>
<feature type="non-terminal residue" evidence="2">
    <location>
        <position position="1"/>
    </location>
</feature>
<dbReference type="GO" id="GO:0005737">
    <property type="term" value="C:cytoplasm"/>
    <property type="evidence" value="ECO:0007669"/>
    <property type="project" value="TreeGrafter"/>
</dbReference>
<dbReference type="InterPro" id="IPR050126">
    <property type="entry name" value="Ap4A_hydrolase"/>
</dbReference>
<dbReference type="Pfam" id="PF00149">
    <property type="entry name" value="Metallophos"/>
    <property type="match status" value="1"/>
</dbReference>
<organism evidence="2">
    <name type="scientific">marine metagenome</name>
    <dbReference type="NCBI Taxonomy" id="408172"/>
    <lineage>
        <taxon>unclassified sequences</taxon>
        <taxon>metagenomes</taxon>
        <taxon>ecological metagenomes</taxon>
    </lineage>
</organism>
<feature type="non-terminal residue" evidence="2">
    <location>
        <position position="147"/>
    </location>
</feature>
<dbReference type="GO" id="GO:0016791">
    <property type="term" value="F:phosphatase activity"/>
    <property type="evidence" value="ECO:0007669"/>
    <property type="project" value="TreeGrafter"/>
</dbReference>
<dbReference type="PANTHER" id="PTHR42850:SF2">
    <property type="entry name" value="BLL5683 PROTEIN"/>
    <property type="match status" value="1"/>
</dbReference>
<name>A0A383ER68_9ZZZZ</name>
<dbReference type="InterPro" id="IPR004843">
    <property type="entry name" value="Calcineurin-like_PHP"/>
</dbReference>
<evidence type="ECO:0000313" key="2">
    <source>
        <dbReference type="EMBL" id="SVE58745.1"/>
    </source>
</evidence>
<dbReference type="SUPFAM" id="SSF56300">
    <property type="entry name" value="Metallo-dependent phosphatases"/>
    <property type="match status" value="1"/>
</dbReference>
<accession>A0A383ER68</accession>
<protein>
    <recommendedName>
        <fullName evidence="1">Calcineurin-like phosphoesterase domain-containing protein</fullName>
    </recommendedName>
</protein>
<sequence>VRYGLISDIHGNQEAFETVLGALKDEQIDTFWCLGDVVGYGANPNECLELVWGLTTDVIAGNHDFAAVGKVDLSCFNRNAAEAVLWTMQNLTRDGRHYLSNLPFERKQDHILAVHATPSEPEKWGYILSLPQAELEFHALLDDVSVC</sequence>
<dbReference type="InterPro" id="IPR029052">
    <property type="entry name" value="Metallo-depent_PP-like"/>
</dbReference>
<proteinExistence type="predicted"/>
<gene>
    <name evidence="2" type="ORF">METZ01_LOCUS511599</name>
</gene>
<dbReference type="Gene3D" id="3.60.21.10">
    <property type="match status" value="1"/>
</dbReference>
<feature type="domain" description="Calcineurin-like phosphoesterase" evidence="1">
    <location>
        <begin position="2"/>
        <end position="127"/>
    </location>
</feature>
<evidence type="ECO:0000259" key="1">
    <source>
        <dbReference type="Pfam" id="PF00149"/>
    </source>
</evidence>
<dbReference type="PANTHER" id="PTHR42850">
    <property type="entry name" value="METALLOPHOSPHOESTERASE"/>
    <property type="match status" value="1"/>
</dbReference>
<dbReference type="CDD" id="cd00838">
    <property type="entry name" value="MPP_superfamily"/>
    <property type="match status" value="1"/>
</dbReference>